<feature type="compositionally biased region" description="Basic and acidic residues" evidence="1">
    <location>
        <begin position="87"/>
        <end position="103"/>
    </location>
</feature>
<dbReference type="AlphaFoldDB" id="A0AA88GZ71"/>
<accession>A0AA88GZ71</accession>
<dbReference type="Proteomes" id="UP000816034">
    <property type="component" value="Unassembled WGS sequence"/>
</dbReference>
<feature type="compositionally biased region" description="Polar residues" evidence="1">
    <location>
        <begin position="193"/>
        <end position="202"/>
    </location>
</feature>
<sequence length="356" mass="40411">MGQQNKRSSLSLDEKALNLFSVGIDTSSKMQQQQQYEKRIQSTPTPTDYQQEGRRRSKSSLPAVTLTKTQEKQPQLKGYMKGRRPRKDSPEGEADQAHSDDTARNQVNNSTCSAAIIQQPPTKKRSTVHKLFKKSIKNQNSPPSHSPSLPSALDELAKTKQREYVMGSYIHAQTGSLRRQAANKKQQATTTTISHQQQQYNSERLRSKSAPVIYSSEKIQVVGGQLQRRDEMNDPLPDVYITLTPPPPEENTLTKNKYQSPYIVVIPEDDVDEAVSPSSSASSTTSSTKSLDEEPYLIVLDEHTTYVERPLTKKVGPIIKKKKEKLREMVQLYYLQREELVAKTRRDLMPRSGRRR</sequence>
<gene>
    <name evidence="2" type="ORF">C9374_007181</name>
</gene>
<comment type="caution">
    <text evidence="2">The sequence shown here is derived from an EMBL/GenBank/DDBJ whole genome shotgun (WGS) entry which is preliminary data.</text>
</comment>
<evidence type="ECO:0000313" key="3">
    <source>
        <dbReference type="Proteomes" id="UP000816034"/>
    </source>
</evidence>
<feature type="compositionally biased region" description="Polar residues" evidence="1">
    <location>
        <begin position="59"/>
        <end position="68"/>
    </location>
</feature>
<dbReference type="EMBL" id="PYSW02000002">
    <property type="protein sequence ID" value="KAG2393650.1"/>
    <property type="molecule type" value="Genomic_DNA"/>
</dbReference>
<dbReference type="RefSeq" id="XP_044555544.1">
    <property type="nucleotide sequence ID" value="XM_044697124.1"/>
</dbReference>
<organism evidence="2 3">
    <name type="scientific">Naegleria lovaniensis</name>
    <name type="common">Amoeba</name>
    <dbReference type="NCBI Taxonomy" id="51637"/>
    <lineage>
        <taxon>Eukaryota</taxon>
        <taxon>Discoba</taxon>
        <taxon>Heterolobosea</taxon>
        <taxon>Tetramitia</taxon>
        <taxon>Eutetramitia</taxon>
        <taxon>Vahlkampfiidae</taxon>
        <taxon>Naegleria</taxon>
    </lineage>
</organism>
<reference evidence="2 3" key="1">
    <citation type="journal article" date="2018" name="BMC Genomics">
        <title>The genome of Naegleria lovaniensis, the basis for a comparative approach to unravel pathogenicity factors of the human pathogenic amoeba N. fowleri.</title>
        <authorList>
            <person name="Liechti N."/>
            <person name="Schurch N."/>
            <person name="Bruggmann R."/>
            <person name="Wittwer M."/>
        </authorList>
    </citation>
    <scope>NUCLEOTIDE SEQUENCE [LARGE SCALE GENOMIC DNA]</scope>
    <source>
        <strain evidence="2 3">ATCC 30569</strain>
    </source>
</reference>
<evidence type="ECO:0000313" key="2">
    <source>
        <dbReference type="EMBL" id="KAG2393650.1"/>
    </source>
</evidence>
<dbReference type="GeneID" id="68099635"/>
<evidence type="ECO:0000256" key="1">
    <source>
        <dbReference type="SAM" id="MobiDB-lite"/>
    </source>
</evidence>
<feature type="compositionally biased region" description="Low complexity" evidence="1">
    <location>
        <begin position="183"/>
        <end position="192"/>
    </location>
</feature>
<feature type="compositionally biased region" description="Polar residues" evidence="1">
    <location>
        <begin position="26"/>
        <end position="50"/>
    </location>
</feature>
<protein>
    <submittedName>
        <fullName evidence="2">Uncharacterized protein</fullName>
    </submittedName>
</protein>
<proteinExistence type="predicted"/>
<feature type="region of interest" description="Disordered" evidence="1">
    <location>
        <begin position="26"/>
        <end position="107"/>
    </location>
</feature>
<feature type="region of interest" description="Disordered" evidence="1">
    <location>
        <begin position="183"/>
        <end position="206"/>
    </location>
</feature>
<keyword evidence="3" id="KW-1185">Reference proteome</keyword>
<name>A0AA88GZ71_NAELO</name>